<dbReference type="InterPro" id="IPR036388">
    <property type="entry name" value="WH-like_DNA-bd_sf"/>
</dbReference>
<dbReference type="InterPro" id="IPR005119">
    <property type="entry name" value="LysR_subst-bd"/>
</dbReference>
<dbReference type="Proteomes" id="UP000325606">
    <property type="component" value="Chromosome"/>
</dbReference>
<evidence type="ECO:0000313" key="6">
    <source>
        <dbReference type="EMBL" id="QEW05407.1"/>
    </source>
</evidence>
<proteinExistence type="inferred from homology"/>
<dbReference type="Gene3D" id="1.10.10.10">
    <property type="entry name" value="Winged helix-like DNA-binding domain superfamily/Winged helix DNA-binding domain"/>
    <property type="match status" value="1"/>
</dbReference>
<dbReference type="AlphaFoldDB" id="A0A5J6LA69"/>
<evidence type="ECO:0000256" key="4">
    <source>
        <dbReference type="ARBA" id="ARBA00023163"/>
    </source>
</evidence>
<evidence type="ECO:0000259" key="5">
    <source>
        <dbReference type="PROSITE" id="PS50931"/>
    </source>
</evidence>
<dbReference type="NCBIfam" id="NF008722">
    <property type="entry name" value="PRK11716.1"/>
    <property type="match status" value="1"/>
</dbReference>
<name>A0A5J6LA69_9GAMM</name>
<evidence type="ECO:0000313" key="7">
    <source>
        <dbReference type="Proteomes" id="UP000325606"/>
    </source>
</evidence>
<dbReference type="InterPro" id="IPR036390">
    <property type="entry name" value="WH_DNA-bd_sf"/>
</dbReference>
<keyword evidence="2" id="KW-0805">Transcription regulation</keyword>
<dbReference type="KEGG" id="nik:F5I99_02240"/>
<evidence type="ECO:0000256" key="1">
    <source>
        <dbReference type="ARBA" id="ARBA00009437"/>
    </source>
</evidence>
<dbReference type="PANTHER" id="PTHR30126">
    <property type="entry name" value="HTH-TYPE TRANSCRIPTIONAL REGULATOR"/>
    <property type="match status" value="1"/>
</dbReference>
<protein>
    <submittedName>
        <fullName evidence="6">HTH-type transcriptional activator IlvY</fullName>
    </submittedName>
</protein>
<dbReference type="CDD" id="cd08430">
    <property type="entry name" value="PBP2_IlvY"/>
    <property type="match status" value="1"/>
</dbReference>
<dbReference type="InterPro" id="IPR000847">
    <property type="entry name" value="LysR_HTH_N"/>
</dbReference>
<comment type="similarity">
    <text evidence="1">Belongs to the LysR transcriptional regulatory family.</text>
</comment>
<dbReference type="EMBL" id="CP044222">
    <property type="protein sequence ID" value="QEW05407.1"/>
    <property type="molecule type" value="Genomic_DNA"/>
</dbReference>
<dbReference type="PROSITE" id="PS50931">
    <property type="entry name" value="HTH_LYSR"/>
    <property type="match status" value="1"/>
</dbReference>
<dbReference type="SUPFAM" id="SSF46785">
    <property type="entry name" value="Winged helix' DNA-binding domain"/>
    <property type="match status" value="1"/>
</dbReference>
<dbReference type="Pfam" id="PF00126">
    <property type="entry name" value="HTH_1"/>
    <property type="match status" value="1"/>
</dbReference>
<reference evidence="6 7" key="1">
    <citation type="submission" date="2019-09" db="EMBL/GenBank/DDBJ databases">
        <title>Nitrincola iocasae sp. nov., a bacterium isolated from the sediment collected at a cold seep field in South China Sea.</title>
        <authorList>
            <person name="Zhang H."/>
            <person name="Wang H."/>
            <person name="Li C."/>
        </authorList>
    </citation>
    <scope>NUCLEOTIDE SEQUENCE [LARGE SCALE GENOMIC DNA]</scope>
    <source>
        <strain evidence="6 7">KXZD1103</strain>
    </source>
</reference>
<dbReference type="FunFam" id="1.10.10.10:FF:000001">
    <property type="entry name" value="LysR family transcriptional regulator"/>
    <property type="match status" value="1"/>
</dbReference>
<sequence>MDSKSLQHFLMLADTLHFSRASAACHISPSTLSRTIKQLEDELGVSLFIRDNRSVSLTAEGRRLQTYARETLQQWQTLRSTLQADQQELQGELSMYCSVTASYSFLYEILSRFRQDYPRIEIKLHTGDPAEAIQRVQNGTEDIAIGARPDHLPQDIAFRSITRSPLVFITPADQPDLQQRLSGVASKANWQDVPMILSEAGLARKRSDHWFRSLGIKPLIYAQVSGNEAIVSMVSLGFGVGLVPQIVLDNSPLASRVTALKVSPELTPFEVGIFALENKLRHPLIHAFWTQHEKRPQKD</sequence>
<evidence type="ECO:0000256" key="2">
    <source>
        <dbReference type="ARBA" id="ARBA00023015"/>
    </source>
</evidence>
<gene>
    <name evidence="6" type="primary">ilvY</name>
    <name evidence="6" type="ORF">F5I99_02240</name>
</gene>
<dbReference type="RefSeq" id="WP_151053452.1">
    <property type="nucleotide sequence ID" value="NZ_CP044222.1"/>
</dbReference>
<dbReference type="PRINTS" id="PR00039">
    <property type="entry name" value="HTHLYSR"/>
</dbReference>
<dbReference type="GO" id="GO:0000976">
    <property type="term" value="F:transcription cis-regulatory region binding"/>
    <property type="evidence" value="ECO:0007669"/>
    <property type="project" value="TreeGrafter"/>
</dbReference>
<accession>A0A5J6LA69</accession>
<dbReference type="GO" id="GO:0003700">
    <property type="term" value="F:DNA-binding transcription factor activity"/>
    <property type="evidence" value="ECO:0007669"/>
    <property type="project" value="InterPro"/>
</dbReference>
<keyword evidence="7" id="KW-1185">Reference proteome</keyword>
<organism evidence="6 7">
    <name type="scientific">Nitrincola iocasae</name>
    <dbReference type="NCBI Taxonomy" id="2614693"/>
    <lineage>
        <taxon>Bacteria</taxon>
        <taxon>Pseudomonadati</taxon>
        <taxon>Pseudomonadota</taxon>
        <taxon>Gammaproteobacteria</taxon>
        <taxon>Oceanospirillales</taxon>
        <taxon>Oceanospirillaceae</taxon>
        <taxon>Nitrincola</taxon>
    </lineage>
</organism>
<dbReference type="SUPFAM" id="SSF53850">
    <property type="entry name" value="Periplasmic binding protein-like II"/>
    <property type="match status" value="1"/>
</dbReference>
<dbReference type="Pfam" id="PF03466">
    <property type="entry name" value="LysR_substrate"/>
    <property type="match status" value="1"/>
</dbReference>
<keyword evidence="4" id="KW-0804">Transcription</keyword>
<dbReference type="InterPro" id="IPR037404">
    <property type="entry name" value="IlvY_PBP2"/>
</dbReference>
<dbReference type="Gene3D" id="3.40.190.290">
    <property type="match status" value="1"/>
</dbReference>
<feature type="domain" description="HTH lysR-type" evidence="5">
    <location>
        <begin position="1"/>
        <end position="58"/>
    </location>
</feature>
<keyword evidence="3" id="KW-0238">DNA-binding</keyword>
<evidence type="ECO:0000256" key="3">
    <source>
        <dbReference type="ARBA" id="ARBA00023125"/>
    </source>
</evidence>
<dbReference type="PANTHER" id="PTHR30126:SF81">
    <property type="entry name" value="HTH-TYPE TRANSCRIPTIONAL REGULATOR ILVY"/>
    <property type="match status" value="1"/>
</dbReference>